<keyword evidence="6" id="KW-1185">Reference proteome</keyword>
<dbReference type="GO" id="GO:1990228">
    <property type="term" value="C:sulfurtransferase complex"/>
    <property type="evidence" value="ECO:0007669"/>
    <property type="project" value="TreeGrafter"/>
</dbReference>
<dbReference type="SUPFAM" id="SSF75169">
    <property type="entry name" value="DsrEFH-like"/>
    <property type="match status" value="1"/>
</dbReference>
<sequence length="127" mass="13801">MRFVLLITAAPHQPSAWHALHFSKAALAAGHSLMLFFYGDAVTTANRLRFCAQDEPVLGKLWAGLAEQYKLDLPVCVAAAMRRGVVDADNARRHHLDGDNMFPAFRLAGLGELTEALAGADRVLTMA</sequence>
<keyword evidence="3" id="KW-0963">Cytoplasm</keyword>
<name>A0A4Q7Z5I4_9GAMM</name>
<comment type="caution">
    <text evidence="5">The sequence shown here is derived from an EMBL/GenBank/DDBJ whole genome shotgun (WGS) entry which is preliminary data.</text>
</comment>
<dbReference type="RefSeq" id="WP_130412749.1">
    <property type="nucleotide sequence ID" value="NZ_SHKX01000012.1"/>
</dbReference>
<dbReference type="Gene3D" id="3.40.1260.10">
    <property type="entry name" value="DsrEFH-like"/>
    <property type="match status" value="1"/>
</dbReference>
<evidence type="ECO:0000256" key="3">
    <source>
        <dbReference type="ARBA" id="ARBA00022490"/>
    </source>
</evidence>
<dbReference type="GO" id="GO:0097163">
    <property type="term" value="F:sulfur carrier activity"/>
    <property type="evidence" value="ECO:0007669"/>
    <property type="project" value="TreeGrafter"/>
</dbReference>
<dbReference type="Pfam" id="PF02635">
    <property type="entry name" value="DsrE"/>
    <property type="match status" value="1"/>
</dbReference>
<dbReference type="OrthoDB" id="9787483at2"/>
<dbReference type="NCBIfam" id="NF001237">
    <property type="entry name" value="PRK00207.1"/>
    <property type="match status" value="1"/>
</dbReference>
<dbReference type="AlphaFoldDB" id="A0A4Q7Z5I4"/>
<dbReference type="InterPro" id="IPR003787">
    <property type="entry name" value="Sulphur_relay_DsrE/F-like"/>
</dbReference>
<dbReference type="PANTHER" id="PTHR34874">
    <property type="entry name" value="PROTEIN YCHN"/>
    <property type="match status" value="1"/>
</dbReference>
<dbReference type="PANTHER" id="PTHR34874:SF3">
    <property type="entry name" value="SULFURTRANSFERASE TUSD"/>
    <property type="match status" value="1"/>
</dbReference>
<organism evidence="5 6">
    <name type="scientific">Fluviicoccus keumensis</name>
    <dbReference type="NCBI Taxonomy" id="1435465"/>
    <lineage>
        <taxon>Bacteria</taxon>
        <taxon>Pseudomonadati</taxon>
        <taxon>Pseudomonadota</taxon>
        <taxon>Gammaproteobacteria</taxon>
        <taxon>Moraxellales</taxon>
        <taxon>Moraxellaceae</taxon>
        <taxon>Fluviicoccus</taxon>
    </lineage>
</organism>
<keyword evidence="4" id="KW-0808">Transferase</keyword>
<dbReference type="InterPro" id="IPR027396">
    <property type="entry name" value="DsrEFH-like"/>
</dbReference>
<dbReference type="NCBIfam" id="TIGR03012">
    <property type="entry name" value="sulf_tusD_dsrE"/>
    <property type="match status" value="1"/>
</dbReference>
<comment type="subcellular location">
    <subcellularLocation>
        <location evidence="1">Cytoplasm</location>
    </subcellularLocation>
</comment>
<evidence type="ECO:0000313" key="5">
    <source>
        <dbReference type="EMBL" id="RZU44909.1"/>
    </source>
</evidence>
<dbReference type="GO" id="GO:0016783">
    <property type="term" value="F:sulfurtransferase activity"/>
    <property type="evidence" value="ECO:0007669"/>
    <property type="project" value="InterPro"/>
</dbReference>
<gene>
    <name evidence="5" type="ORF">EV700_1712</name>
</gene>
<evidence type="ECO:0000256" key="4">
    <source>
        <dbReference type="ARBA" id="ARBA00022679"/>
    </source>
</evidence>
<evidence type="ECO:0000256" key="1">
    <source>
        <dbReference type="ARBA" id="ARBA00004496"/>
    </source>
</evidence>
<evidence type="ECO:0000256" key="2">
    <source>
        <dbReference type="ARBA" id="ARBA00007067"/>
    </source>
</evidence>
<dbReference type="GO" id="GO:0002143">
    <property type="term" value="P:tRNA wobble position uridine thiolation"/>
    <property type="evidence" value="ECO:0007669"/>
    <property type="project" value="TreeGrafter"/>
</dbReference>
<protein>
    <submittedName>
        <fullName evidence="5">tRNA 2-thiouridine synthesizing protein D</fullName>
    </submittedName>
</protein>
<proteinExistence type="inferred from homology"/>
<evidence type="ECO:0000313" key="6">
    <source>
        <dbReference type="Proteomes" id="UP000292423"/>
    </source>
</evidence>
<dbReference type="EMBL" id="SHKX01000012">
    <property type="protein sequence ID" value="RZU44909.1"/>
    <property type="molecule type" value="Genomic_DNA"/>
</dbReference>
<dbReference type="Proteomes" id="UP000292423">
    <property type="component" value="Unassembled WGS sequence"/>
</dbReference>
<comment type="similarity">
    <text evidence="2">Belongs to the DsrE/TusD family.</text>
</comment>
<accession>A0A4Q7Z5I4</accession>
<dbReference type="InterPro" id="IPR017463">
    <property type="entry name" value="Sulphur_relay_TusD/DsrE"/>
</dbReference>
<reference evidence="5 6" key="1">
    <citation type="submission" date="2019-02" db="EMBL/GenBank/DDBJ databases">
        <title>Genomic Encyclopedia of Type Strains, Phase IV (KMG-IV): sequencing the most valuable type-strain genomes for metagenomic binning, comparative biology and taxonomic classification.</title>
        <authorList>
            <person name="Goeker M."/>
        </authorList>
    </citation>
    <scope>NUCLEOTIDE SEQUENCE [LARGE SCALE GENOMIC DNA]</scope>
    <source>
        <strain evidence="5 6">DSM 105135</strain>
    </source>
</reference>